<reference evidence="1" key="1">
    <citation type="submission" date="2017-01" db="EMBL/GenBank/DDBJ databases">
        <title>An insight into the sialome and mialome of the horn fly, Haematobia irritans.</title>
        <authorList>
            <person name="Breijo M."/>
            <person name="Boiani M."/>
            <person name="Ures X."/>
            <person name="Rocha S."/>
            <person name="Sequeira M."/>
            <person name="Ribeiro J.M."/>
        </authorList>
    </citation>
    <scope>NUCLEOTIDE SEQUENCE</scope>
</reference>
<organism evidence="1">
    <name type="scientific">Haematobia irritans</name>
    <name type="common">Horn fly</name>
    <name type="synonym">Conops irritans</name>
    <dbReference type="NCBI Taxonomy" id="7368"/>
    <lineage>
        <taxon>Eukaryota</taxon>
        <taxon>Metazoa</taxon>
        <taxon>Ecdysozoa</taxon>
        <taxon>Arthropoda</taxon>
        <taxon>Hexapoda</taxon>
        <taxon>Insecta</taxon>
        <taxon>Pterygota</taxon>
        <taxon>Neoptera</taxon>
        <taxon>Endopterygota</taxon>
        <taxon>Diptera</taxon>
        <taxon>Brachycera</taxon>
        <taxon>Muscomorpha</taxon>
        <taxon>Muscoidea</taxon>
        <taxon>Muscidae</taxon>
        <taxon>Haematobia</taxon>
    </lineage>
</organism>
<sequence length="236" mass="25205">MGVLRRVQGEHALQVLGEIFALFVGLNSLDDGSIDFLLVLLAGFVGNEPFFLGSKDITFARFLFLLDLQTTEVGIIQVFGYFVIAQVDAGGSANDKALRNATQWAGVQAEGTSDQQKARGEGLQQNNTFTLVATGQQNEYGTGFKVGANVTLVLAEASLGWTLAYEFLGGVVGLWFLLVNGTFTTVLGTTDLLDYLEGGLDSLDNWTLGTLQTPLSTAFVHLALGVTQDTAIEVSI</sequence>
<name>A0A1L8E6I7_HAEIR</name>
<dbReference type="EMBL" id="GFDG01004503">
    <property type="protein sequence ID" value="JAV14296.1"/>
    <property type="molecule type" value="Transcribed_RNA"/>
</dbReference>
<proteinExistence type="predicted"/>
<dbReference type="AlphaFoldDB" id="A0A1L8E6I7"/>
<protein>
    <submittedName>
        <fullName evidence="1">Uncharacterized protein</fullName>
    </submittedName>
</protein>
<evidence type="ECO:0000313" key="1">
    <source>
        <dbReference type="EMBL" id="JAV14296.1"/>
    </source>
</evidence>
<accession>A0A1L8E6I7</accession>